<dbReference type="InterPro" id="IPR029058">
    <property type="entry name" value="AB_hydrolase_fold"/>
</dbReference>
<protein>
    <recommendedName>
        <fullName evidence="3 10">Cutinase</fullName>
        <ecNumber evidence="3 10">3.1.1.74</ecNumber>
    </recommendedName>
</protein>
<evidence type="ECO:0000313" key="12">
    <source>
        <dbReference type="Proteomes" id="UP000774617"/>
    </source>
</evidence>
<evidence type="ECO:0000256" key="2">
    <source>
        <dbReference type="ARBA" id="ARBA00007534"/>
    </source>
</evidence>
<comment type="similarity">
    <text evidence="2 10">Belongs to the cutinase family.</text>
</comment>
<evidence type="ECO:0000256" key="6">
    <source>
        <dbReference type="ARBA" id="ARBA00022729"/>
    </source>
</evidence>
<evidence type="ECO:0000256" key="1">
    <source>
        <dbReference type="ARBA" id="ARBA00004613"/>
    </source>
</evidence>
<dbReference type="PRINTS" id="PR00129">
    <property type="entry name" value="CUTINASE"/>
</dbReference>
<accession>A0ABQ8G1K3</accession>
<dbReference type="PROSITE" id="PS00155">
    <property type="entry name" value="CUTINASE_1"/>
    <property type="match status" value="1"/>
</dbReference>
<feature type="signal peptide" evidence="10">
    <location>
        <begin position="1"/>
        <end position="17"/>
    </location>
</feature>
<dbReference type="InterPro" id="IPR043580">
    <property type="entry name" value="CUTINASE_1"/>
</dbReference>
<evidence type="ECO:0000313" key="11">
    <source>
        <dbReference type="EMBL" id="KAH7042155.1"/>
    </source>
</evidence>
<keyword evidence="8" id="KW-1015">Disulfide bond</keyword>
<dbReference type="SUPFAM" id="SSF53474">
    <property type="entry name" value="alpha/beta-Hydrolases"/>
    <property type="match status" value="1"/>
</dbReference>
<keyword evidence="12" id="KW-1185">Reference proteome</keyword>
<evidence type="ECO:0000256" key="4">
    <source>
        <dbReference type="ARBA" id="ARBA00022487"/>
    </source>
</evidence>
<dbReference type="SMART" id="SM01110">
    <property type="entry name" value="Cutinase"/>
    <property type="match status" value="1"/>
</dbReference>
<evidence type="ECO:0000256" key="5">
    <source>
        <dbReference type="ARBA" id="ARBA00022525"/>
    </source>
</evidence>
<evidence type="ECO:0000256" key="8">
    <source>
        <dbReference type="ARBA" id="ARBA00023157"/>
    </source>
</evidence>
<dbReference type="Pfam" id="PF01083">
    <property type="entry name" value="Cutinase"/>
    <property type="match status" value="1"/>
</dbReference>
<gene>
    <name evidence="11" type="ORF">B0J12DRAFT_214759</name>
</gene>
<evidence type="ECO:0000256" key="10">
    <source>
        <dbReference type="RuleBase" id="RU361263"/>
    </source>
</evidence>
<evidence type="ECO:0000256" key="7">
    <source>
        <dbReference type="ARBA" id="ARBA00022801"/>
    </source>
</evidence>
<keyword evidence="7 10" id="KW-0378">Hydrolase</keyword>
<name>A0ABQ8G1K3_9PEZI</name>
<comment type="catalytic activity">
    <reaction evidence="9 10">
        <text>cutin + H2O = cutin monomers.</text>
        <dbReference type="EC" id="3.1.1.74"/>
    </reaction>
</comment>
<dbReference type="PANTHER" id="PTHR48250">
    <property type="entry name" value="CUTINASE 2-RELATED"/>
    <property type="match status" value="1"/>
</dbReference>
<keyword evidence="5 10" id="KW-0964">Secreted</keyword>
<dbReference type="EC" id="3.1.1.74" evidence="3 10"/>
<dbReference type="PANTHER" id="PTHR48250:SF2">
    <property type="entry name" value="CUTINASE"/>
    <property type="match status" value="1"/>
</dbReference>
<comment type="caution">
    <text evidence="11">The sequence shown here is derived from an EMBL/GenBank/DDBJ whole genome shotgun (WGS) entry which is preliminary data.</text>
</comment>
<comment type="subcellular location">
    <subcellularLocation>
        <location evidence="1 10">Secreted</location>
    </subcellularLocation>
</comment>
<reference evidence="11 12" key="1">
    <citation type="journal article" date="2021" name="Nat. Commun.">
        <title>Genetic determinants of endophytism in the Arabidopsis root mycobiome.</title>
        <authorList>
            <person name="Mesny F."/>
            <person name="Miyauchi S."/>
            <person name="Thiergart T."/>
            <person name="Pickel B."/>
            <person name="Atanasova L."/>
            <person name="Karlsson M."/>
            <person name="Huettel B."/>
            <person name="Barry K.W."/>
            <person name="Haridas S."/>
            <person name="Chen C."/>
            <person name="Bauer D."/>
            <person name="Andreopoulos W."/>
            <person name="Pangilinan J."/>
            <person name="LaButti K."/>
            <person name="Riley R."/>
            <person name="Lipzen A."/>
            <person name="Clum A."/>
            <person name="Drula E."/>
            <person name="Henrissat B."/>
            <person name="Kohler A."/>
            <person name="Grigoriev I.V."/>
            <person name="Martin F.M."/>
            <person name="Hacquard S."/>
        </authorList>
    </citation>
    <scope>NUCLEOTIDE SEQUENCE [LARGE SCALE GENOMIC DNA]</scope>
    <source>
        <strain evidence="11 12">MPI-SDFR-AT-0080</strain>
    </source>
</reference>
<organism evidence="11 12">
    <name type="scientific">Macrophomina phaseolina</name>
    <dbReference type="NCBI Taxonomy" id="35725"/>
    <lineage>
        <taxon>Eukaryota</taxon>
        <taxon>Fungi</taxon>
        <taxon>Dikarya</taxon>
        <taxon>Ascomycota</taxon>
        <taxon>Pezizomycotina</taxon>
        <taxon>Dothideomycetes</taxon>
        <taxon>Dothideomycetes incertae sedis</taxon>
        <taxon>Botryosphaeriales</taxon>
        <taxon>Botryosphaeriaceae</taxon>
        <taxon>Macrophomina</taxon>
    </lineage>
</organism>
<dbReference type="InterPro" id="IPR011150">
    <property type="entry name" value="Cutinase_monf"/>
</dbReference>
<evidence type="ECO:0000256" key="9">
    <source>
        <dbReference type="ARBA" id="ARBA00034045"/>
    </source>
</evidence>
<keyword evidence="6 10" id="KW-0732">Signal</keyword>
<dbReference type="InterPro" id="IPR000675">
    <property type="entry name" value="Cutinase/axe"/>
</dbReference>
<feature type="chain" id="PRO_5044992857" description="Cutinase" evidence="10">
    <location>
        <begin position="18"/>
        <end position="231"/>
    </location>
</feature>
<sequence>MQPVTLLCVTLATLTAAAPVPEAGPEPIPQLSLGGAQNGVTQGSCKPVTLIFARGTFELSNMGSVVGPSLAQDLGQAIGAQNLAVQGVNYAADVGGIFTEITGGAGTQAMLSVAQQALSKCPDTKLVLSGYSQGAMLVHNTASRMGDAASKVVAAVTFGDPFKSVALKGIPAEKFKTFCATADPVCGLGGVSALSGMVSSGGDQSSSMASHLGYGADAPAAAKFIQSRIGS</sequence>
<dbReference type="EMBL" id="JAGTJR010000027">
    <property type="protein sequence ID" value="KAH7042155.1"/>
    <property type="molecule type" value="Genomic_DNA"/>
</dbReference>
<keyword evidence="4 10" id="KW-0719">Serine esterase</keyword>
<comment type="function">
    <text evidence="10">Catalyzes the hydrolysis of complex carboxylic polyesters found in the cell wall of plants. Degrades cutin, a macromolecule that forms the structure of the plant cuticle.</text>
</comment>
<proteinExistence type="inferred from homology"/>
<evidence type="ECO:0000256" key="3">
    <source>
        <dbReference type="ARBA" id="ARBA00013095"/>
    </source>
</evidence>
<dbReference type="Proteomes" id="UP000774617">
    <property type="component" value="Unassembled WGS sequence"/>
</dbReference>
<dbReference type="Gene3D" id="3.40.50.1820">
    <property type="entry name" value="alpha/beta hydrolase"/>
    <property type="match status" value="1"/>
</dbReference>